<feature type="transmembrane region" description="Helical" evidence="1">
    <location>
        <begin position="52"/>
        <end position="73"/>
    </location>
</feature>
<keyword evidence="1" id="KW-0472">Membrane</keyword>
<evidence type="ECO:0000313" key="3">
    <source>
        <dbReference type="Proteomes" id="UP000000496"/>
    </source>
</evidence>
<protein>
    <submittedName>
        <fullName evidence="2">Uncharacterized protein</fullName>
    </submittedName>
</protein>
<gene>
    <name evidence="2" type="ordered locus">SNE_A13840</name>
</gene>
<dbReference type="AlphaFoldDB" id="F8L8W5"/>
<evidence type="ECO:0000313" key="2">
    <source>
        <dbReference type="EMBL" id="CCB89261.1"/>
    </source>
</evidence>
<keyword evidence="3" id="KW-1185">Reference proteome</keyword>
<evidence type="ECO:0000256" key="1">
    <source>
        <dbReference type="SAM" id="Phobius"/>
    </source>
</evidence>
<name>F8L8W5_SIMNZ</name>
<dbReference type="EMBL" id="FR872582">
    <property type="protein sequence ID" value="CCB89261.1"/>
    <property type="molecule type" value="Genomic_DNA"/>
</dbReference>
<proteinExistence type="predicted"/>
<dbReference type="STRING" id="331113.SNE_A13840"/>
<reference key="1">
    <citation type="journal article" date="2011" name="Mol. Biol. Evol.">
        <title>Unity in variety -- the pan-genome of the Chlamydiae.</title>
        <authorList>
            <person name="Collingro A."/>
            <person name="Tischler P."/>
            <person name="Weinmaier T."/>
            <person name="Penz T."/>
            <person name="Heinz E."/>
            <person name="Brunham R.C."/>
            <person name="Read T.D."/>
            <person name="Bavoil P.M."/>
            <person name="Sachse K."/>
            <person name="Kahane S."/>
            <person name="Friedman M.G."/>
            <person name="Rattei T."/>
            <person name="Myers G.S.A."/>
            <person name="Horn M."/>
        </authorList>
    </citation>
    <scope>NUCLEOTIDE SEQUENCE</scope>
    <source>
        <strain>Z</strain>
    </source>
</reference>
<keyword evidence="1" id="KW-1133">Transmembrane helix</keyword>
<accession>F8L8W5</accession>
<dbReference type="HOGENOM" id="CLU_1884392_0_0_0"/>
<dbReference type="RefSeq" id="WP_013943728.1">
    <property type="nucleotide sequence ID" value="NC_015713.1"/>
</dbReference>
<keyword evidence="1" id="KW-0812">Transmembrane</keyword>
<dbReference type="KEGG" id="sng:SNE_A13840"/>
<sequence>MSSYIQNFISQGANEILPFSFNTLASGGLTLAGQYVPKAVEALSFDMLPKSLGFGAIYTSLAGSLTCILAKTFAENRMKTQAAQVLLYAMAAFASAYFLPNAASSAELVISKENALACATMSSLANFICIMLKTP</sequence>
<dbReference type="Proteomes" id="UP000000496">
    <property type="component" value="Chromosome gsn.131"/>
</dbReference>
<organism evidence="2 3">
    <name type="scientific">Simkania negevensis (strain ATCC VR-1471 / DSM 27360 / Z)</name>
    <dbReference type="NCBI Taxonomy" id="331113"/>
    <lineage>
        <taxon>Bacteria</taxon>
        <taxon>Pseudomonadati</taxon>
        <taxon>Chlamydiota</taxon>
        <taxon>Chlamydiia</taxon>
        <taxon>Parachlamydiales</taxon>
        <taxon>Simkaniaceae</taxon>
        <taxon>Simkania</taxon>
    </lineage>
</organism>
<reference evidence="2 3" key="2">
    <citation type="journal article" date="2011" name="Mol. Biol. Evol.">
        <title>Unity in variety--the pan-genome of the Chlamydiae.</title>
        <authorList>
            <person name="Collingro A."/>
            <person name="Tischler P."/>
            <person name="Weinmaier T."/>
            <person name="Penz T."/>
            <person name="Heinz E."/>
            <person name="Brunham R.C."/>
            <person name="Read T.D."/>
            <person name="Bavoil P.M."/>
            <person name="Sachse K."/>
            <person name="Kahane S."/>
            <person name="Friedman M.G."/>
            <person name="Rattei T."/>
            <person name="Myers G.S."/>
            <person name="Horn M."/>
        </authorList>
    </citation>
    <scope>NUCLEOTIDE SEQUENCE [LARGE SCALE GENOMIC DNA]</scope>
    <source>
        <strain evidence="3">ATCC VR-1471 / Z</strain>
    </source>
</reference>